<dbReference type="GO" id="GO:0016757">
    <property type="term" value="F:glycosyltransferase activity"/>
    <property type="evidence" value="ECO:0007669"/>
    <property type="project" value="UniProtKB-KW"/>
</dbReference>
<feature type="chain" id="PRO_5022844690" description="Galactosyl transferase GMA12/MNN10 family protein" evidence="4">
    <location>
        <begin position="19"/>
        <end position="307"/>
    </location>
</feature>
<evidence type="ECO:0000313" key="5">
    <source>
        <dbReference type="EMBL" id="TWU70831.1"/>
    </source>
</evidence>
<evidence type="ECO:0000313" key="6">
    <source>
        <dbReference type="Proteomes" id="UP000317257"/>
    </source>
</evidence>
<keyword evidence="3" id="KW-0808">Transferase</keyword>
<dbReference type="EMBL" id="SBHS01000060">
    <property type="protein sequence ID" value="TWU70831.1"/>
    <property type="molecule type" value="Genomic_DNA"/>
</dbReference>
<evidence type="ECO:0000256" key="2">
    <source>
        <dbReference type="ARBA" id="ARBA00022676"/>
    </source>
</evidence>
<proteinExistence type="inferred from homology"/>
<comment type="similarity">
    <text evidence="1">Belongs to the glycosyltransferase 34 family.</text>
</comment>
<dbReference type="PANTHER" id="PTHR31306">
    <property type="entry name" value="ALPHA-1,6-MANNOSYLTRANSFERASE MNN11-RELATED"/>
    <property type="match status" value="1"/>
</dbReference>
<dbReference type="GO" id="GO:0000139">
    <property type="term" value="C:Golgi membrane"/>
    <property type="evidence" value="ECO:0007669"/>
    <property type="project" value="TreeGrafter"/>
</dbReference>
<comment type="caution">
    <text evidence="5">The sequence shown here is derived from an EMBL/GenBank/DDBJ whole genome shotgun (WGS) entry which is preliminary data.</text>
</comment>
<reference evidence="6" key="1">
    <citation type="submission" date="2018-12" db="EMBL/GenBank/DDBJ databases">
        <title>The complete genome of Metarhizium rileyi, a key fungal pathogen of Lepidoptera.</title>
        <authorList>
            <person name="Binneck E."/>
            <person name="Lastra C.C.L."/>
            <person name="Sosa-Gomez D.R."/>
        </authorList>
    </citation>
    <scope>NUCLEOTIDE SEQUENCE [LARGE SCALE GENOMIC DNA]</scope>
    <source>
        <strain evidence="6">Cep018-CH2</strain>
    </source>
</reference>
<feature type="signal peptide" evidence="4">
    <location>
        <begin position="1"/>
        <end position="18"/>
    </location>
</feature>
<dbReference type="Proteomes" id="UP000317257">
    <property type="component" value="Unassembled WGS sequence"/>
</dbReference>
<dbReference type="Pfam" id="PF05637">
    <property type="entry name" value="Glyco_transf_34"/>
    <property type="match status" value="1"/>
</dbReference>
<evidence type="ECO:0008006" key="7">
    <source>
        <dbReference type="Google" id="ProtNLM"/>
    </source>
</evidence>
<dbReference type="PANTHER" id="PTHR31306:SF8">
    <property type="entry name" value="GLYCOSYLTRANSFERASE FAMILY 34 PROTEIN"/>
    <property type="match status" value="1"/>
</dbReference>
<accession>A0A5C6G3P6</accession>
<keyword evidence="4" id="KW-0732">Signal</keyword>
<dbReference type="AlphaFoldDB" id="A0A5C6G3P6"/>
<dbReference type="Gene3D" id="3.90.550.10">
    <property type="entry name" value="Spore Coat Polysaccharide Biosynthesis Protein SpsA, Chain A"/>
    <property type="match status" value="1"/>
</dbReference>
<protein>
    <recommendedName>
        <fullName evidence="7">Galactosyl transferase GMA12/MNN10 family protein</fullName>
    </recommendedName>
</protein>
<keyword evidence="2" id="KW-0328">Glycosyltransferase</keyword>
<dbReference type="InterPro" id="IPR008630">
    <property type="entry name" value="Glyco_trans_34"/>
</dbReference>
<name>A0A5C6G3P6_METRR</name>
<gene>
    <name evidence="5" type="ORF">ED733_000800</name>
</gene>
<dbReference type="InterPro" id="IPR029044">
    <property type="entry name" value="Nucleotide-diphossugar_trans"/>
</dbReference>
<evidence type="ECO:0000256" key="1">
    <source>
        <dbReference type="ARBA" id="ARBA00005664"/>
    </source>
</evidence>
<evidence type="ECO:0000256" key="3">
    <source>
        <dbReference type="ARBA" id="ARBA00022679"/>
    </source>
</evidence>
<evidence type="ECO:0000256" key="4">
    <source>
        <dbReference type="SAM" id="SignalP"/>
    </source>
</evidence>
<sequence>MAAALILLHLLNIPSDMPSPKATLLTGPVANLWHASARKAHCQQYELRRQQLIFPTRKTQSPSTNWVCRHIYFTTRSTARSYTFYVRPSSTSCGTSRPLSSYSYWNELTKPPQERLEWIFWADRDTVILDYYPSVASILPESQRSSNRAANQAPSRPIDLLITNDGNGLMAGVFLIRNSPYPEQTAMEILLKEDRYKDHVVYMPQHWINNYRGETAEMFASRDNVDGLEDWMARRGDFMMHFAASVNESGEITDYAKVGQELFGRLQRHDVLRNITQDNEVFCKAQSQESELGNLRACLIHCLCSCI</sequence>
<dbReference type="GO" id="GO:0006487">
    <property type="term" value="P:protein N-linked glycosylation"/>
    <property type="evidence" value="ECO:0007669"/>
    <property type="project" value="TreeGrafter"/>
</dbReference>
<organism evidence="5 6">
    <name type="scientific">Metarhizium rileyi (strain RCEF 4871)</name>
    <name type="common">Nomuraea rileyi</name>
    <dbReference type="NCBI Taxonomy" id="1649241"/>
    <lineage>
        <taxon>Eukaryota</taxon>
        <taxon>Fungi</taxon>
        <taxon>Dikarya</taxon>
        <taxon>Ascomycota</taxon>
        <taxon>Pezizomycotina</taxon>
        <taxon>Sordariomycetes</taxon>
        <taxon>Hypocreomycetidae</taxon>
        <taxon>Hypocreales</taxon>
        <taxon>Clavicipitaceae</taxon>
        <taxon>Metarhizium</taxon>
    </lineage>
</organism>